<keyword evidence="2" id="KW-1185">Reference proteome</keyword>
<feature type="non-terminal residue" evidence="1">
    <location>
        <position position="210"/>
    </location>
</feature>
<name>S8DLS6_FOMSC</name>
<dbReference type="PANTHER" id="PTHR46579">
    <property type="entry name" value="F5/8 TYPE C DOMAIN-CONTAINING PROTEIN-RELATED"/>
    <property type="match status" value="1"/>
</dbReference>
<reference evidence="1 2" key="1">
    <citation type="journal article" date="2012" name="Science">
        <title>The Paleozoic origin of enzymatic lignin decomposition reconstructed from 31 fungal genomes.</title>
        <authorList>
            <person name="Floudas D."/>
            <person name="Binder M."/>
            <person name="Riley R."/>
            <person name="Barry K."/>
            <person name="Blanchette R.A."/>
            <person name="Henrissat B."/>
            <person name="Martinez A.T."/>
            <person name="Otillar R."/>
            <person name="Spatafora J.W."/>
            <person name="Yadav J.S."/>
            <person name="Aerts A."/>
            <person name="Benoit I."/>
            <person name="Boyd A."/>
            <person name="Carlson A."/>
            <person name="Copeland A."/>
            <person name="Coutinho P.M."/>
            <person name="de Vries R.P."/>
            <person name="Ferreira P."/>
            <person name="Findley K."/>
            <person name="Foster B."/>
            <person name="Gaskell J."/>
            <person name="Glotzer D."/>
            <person name="Gorecki P."/>
            <person name="Heitman J."/>
            <person name="Hesse C."/>
            <person name="Hori C."/>
            <person name="Igarashi K."/>
            <person name="Jurgens J.A."/>
            <person name="Kallen N."/>
            <person name="Kersten P."/>
            <person name="Kohler A."/>
            <person name="Kuees U."/>
            <person name="Kumar T.K.A."/>
            <person name="Kuo A."/>
            <person name="LaButti K."/>
            <person name="Larrondo L.F."/>
            <person name="Lindquist E."/>
            <person name="Ling A."/>
            <person name="Lombard V."/>
            <person name="Lucas S."/>
            <person name="Lundell T."/>
            <person name="Martin R."/>
            <person name="McLaughlin D.J."/>
            <person name="Morgenstern I."/>
            <person name="Morin E."/>
            <person name="Murat C."/>
            <person name="Nagy L.G."/>
            <person name="Nolan M."/>
            <person name="Ohm R.A."/>
            <person name="Patyshakuliyeva A."/>
            <person name="Rokas A."/>
            <person name="Ruiz-Duenas F.J."/>
            <person name="Sabat G."/>
            <person name="Salamov A."/>
            <person name="Samejima M."/>
            <person name="Schmutz J."/>
            <person name="Slot J.C."/>
            <person name="St John F."/>
            <person name="Stenlid J."/>
            <person name="Sun H."/>
            <person name="Sun S."/>
            <person name="Syed K."/>
            <person name="Tsang A."/>
            <person name="Wiebenga A."/>
            <person name="Young D."/>
            <person name="Pisabarro A."/>
            <person name="Eastwood D.C."/>
            <person name="Martin F."/>
            <person name="Cullen D."/>
            <person name="Grigoriev I.V."/>
            <person name="Hibbett D.S."/>
        </authorList>
    </citation>
    <scope>NUCLEOTIDE SEQUENCE</scope>
    <source>
        <strain evidence="2">FP-58527</strain>
    </source>
</reference>
<dbReference type="InParanoid" id="S8DLS6"/>
<dbReference type="AlphaFoldDB" id="S8DLS6"/>
<dbReference type="Proteomes" id="UP000015241">
    <property type="component" value="Unassembled WGS sequence"/>
</dbReference>
<dbReference type="STRING" id="743788.S8DLS6"/>
<dbReference type="InterPro" id="IPR004242">
    <property type="entry name" value="Transposase_21"/>
</dbReference>
<sequence>MPTGKGGSASVSVGAIYLACMNLPASIRYREENLYLCSIIPGPKHPSQEMINPLLASLVDDLLVLWYHGARYSQTLRFPEGRVVRCMLGPLVADMLAARQMAGFSGHGHDRFCSFCLLSREHIEDLDFWNWPLRSWDEQCAAAEKWRATDDPEERARIMREQGIRWSELFRLPYWNPLIFTAIDPMHALFLGLLHRHCDKVWGMSSLYQD</sequence>
<protein>
    <submittedName>
        <fullName evidence="1">Uncharacterized protein</fullName>
    </submittedName>
</protein>
<evidence type="ECO:0000313" key="2">
    <source>
        <dbReference type="Proteomes" id="UP000015241"/>
    </source>
</evidence>
<evidence type="ECO:0000313" key="1">
    <source>
        <dbReference type="EMBL" id="EPS94446.1"/>
    </source>
</evidence>
<dbReference type="PANTHER" id="PTHR46579:SF2">
    <property type="entry name" value="C2H2-TYPE DOMAIN-CONTAINING PROTEIN"/>
    <property type="match status" value="1"/>
</dbReference>
<gene>
    <name evidence="1" type="ORF">FOMPIDRAFT_1134349</name>
</gene>
<proteinExistence type="predicted"/>
<dbReference type="Pfam" id="PF02992">
    <property type="entry name" value="Transposase_21"/>
    <property type="match status" value="1"/>
</dbReference>
<accession>S8DLS6</accession>
<organism evidence="1 2">
    <name type="scientific">Fomitopsis schrenkii</name>
    <name type="common">Brown rot fungus</name>
    <dbReference type="NCBI Taxonomy" id="2126942"/>
    <lineage>
        <taxon>Eukaryota</taxon>
        <taxon>Fungi</taxon>
        <taxon>Dikarya</taxon>
        <taxon>Basidiomycota</taxon>
        <taxon>Agaricomycotina</taxon>
        <taxon>Agaricomycetes</taxon>
        <taxon>Polyporales</taxon>
        <taxon>Fomitopsis</taxon>
    </lineage>
</organism>
<dbReference type="EMBL" id="KE504232">
    <property type="protein sequence ID" value="EPS94446.1"/>
    <property type="molecule type" value="Genomic_DNA"/>
</dbReference>
<dbReference type="HOGENOM" id="CLU_078867_1_0_1"/>
<dbReference type="eggNOG" id="ENOG502QSGD">
    <property type="taxonomic scope" value="Eukaryota"/>
</dbReference>
<dbReference type="OrthoDB" id="3269001at2759"/>